<sequence length="145" mass="16356">MNSNYILVDKRVLPEVFEKVLKAKRLLKDGKVKEITEATKIVGISRSVYYKYKEYVFEFAESSHGRKFTFNMIISHKKGVLSSLLNFLTEKGGNILTIDQGIPINNLANVSITMDISSLEGDATDLLEDLYLVDGVEKVDFVAME</sequence>
<evidence type="ECO:0000313" key="4">
    <source>
        <dbReference type="Proteomes" id="UP000184241"/>
    </source>
</evidence>
<evidence type="ECO:0000256" key="1">
    <source>
        <dbReference type="HAMAP-Rule" id="MF_00707"/>
    </source>
</evidence>
<dbReference type="Gene3D" id="3.30.70.260">
    <property type="match status" value="1"/>
</dbReference>
<gene>
    <name evidence="3" type="ORF">SAMN02745941_01320</name>
</gene>
<dbReference type="HAMAP" id="MF_00707">
    <property type="entry name" value="UPF0735"/>
    <property type="match status" value="1"/>
</dbReference>
<dbReference type="PIRSF" id="PIRSF025624">
    <property type="entry name" value="ACT_PheB"/>
    <property type="match status" value="1"/>
</dbReference>
<evidence type="ECO:0000259" key="2">
    <source>
        <dbReference type="PROSITE" id="PS51671"/>
    </source>
</evidence>
<dbReference type="PROSITE" id="PS51671">
    <property type="entry name" value="ACT"/>
    <property type="match status" value="1"/>
</dbReference>
<dbReference type="InterPro" id="IPR002912">
    <property type="entry name" value="ACT_dom"/>
</dbReference>
<name>A0A1M5WXP9_9CLOT</name>
<dbReference type="EMBL" id="FQXU01000004">
    <property type="protein sequence ID" value="SHH92495.1"/>
    <property type="molecule type" value="Genomic_DNA"/>
</dbReference>
<evidence type="ECO:0000313" key="3">
    <source>
        <dbReference type="EMBL" id="SHH92495.1"/>
    </source>
</evidence>
<comment type="similarity">
    <text evidence="1">Belongs to the UPF0735 family.</text>
</comment>
<dbReference type="Proteomes" id="UP000184241">
    <property type="component" value="Unassembled WGS sequence"/>
</dbReference>
<proteinExistence type="inferred from homology"/>
<feature type="domain" description="ACT" evidence="2">
    <location>
        <begin position="69"/>
        <end position="144"/>
    </location>
</feature>
<dbReference type="InterPro" id="IPR008310">
    <property type="entry name" value="UPF0735_ACT_dom-cont"/>
</dbReference>
<dbReference type="NCBIfam" id="NF003361">
    <property type="entry name" value="PRK04435.1"/>
    <property type="match status" value="1"/>
</dbReference>
<dbReference type="CDD" id="cd04888">
    <property type="entry name" value="ACT_PheB-BS"/>
    <property type="match status" value="1"/>
</dbReference>
<accession>A0A1M5WXP9</accession>
<dbReference type="AlphaFoldDB" id="A0A1M5WXP9"/>
<dbReference type="InterPro" id="IPR045865">
    <property type="entry name" value="ACT-like_dom_sf"/>
</dbReference>
<protein>
    <recommendedName>
        <fullName evidence="1">UPF0735 ACT domain-containing protein SAMN02745941_01320</fullName>
    </recommendedName>
</protein>
<organism evidence="3 4">
    <name type="scientific">Clostridium intestinale DSM 6191</name>
    <dbReference type="NCBI Taxonomy" id="1121320"/>
    <lineage>
        <taxon>Bacteria</taxon>
        <taxon>Bacillati</taxon>
        <taxon>Bacillota</taxon>
        <taxon>Clostridia</taxon>
        <taxon>Eubacteriales</taxon>
        <taxon>Clostridiaceae</taxon>
        <taxon>Clostridium</taxon>
    </lineage>
</organism>
<reference evidence="3 4" key="1">
    <citation type="submission" date="2016-11" db="EMBL/GenBank/DDBJ databases">
        <authorList>
            <person name="Jaros S."/>
            <person name="Januszkiewicz K."/>
            <person name="Wedrychowicz H."/>
        </authorList>
    </citation>
    <scope>NUCLEOTIDE SEQUENCE [LARGE SCALE GENOMIC DNA]</scope>
    <source>
        <strain evidence="3 4">DSM 6191</strain>
    </source>
</reference>
<dbReference type="SUPFAM" id="SSF55021">
    <property type="entry name" value="ACT-like"/>
    <property type="match status" value="1"/>
</dbReference>
<dbReference type="RefSeq" id="WP_073017897.1">
    <property type="nucleotide sequence ID" value="NZ_FQXU01000004.1"/>
</dbReference>